<comment type="caution">
    <text evidence="1">The sequence shown here is derived from an EMBL/GenBank/DDBJ whole genome shotgun (WGS) entry which is preliminary data.</text>
</comment>
<name>A0ABV5D8Q0_9ACTN</name>
<sequence>MFDLLHRCHPDIPSGLSGERLNEDVPHYLRSGLDAGIVVPDADETDVAMIQISTEEP</sequence>
<gene>
    <name evidence="1" type="ORF">VSS30_09775</name>
</gene>
<accession>A0ABV5D8Q0</accession>
<keyword evidence="2" id="KW-1185">Reference proteome</keyword>
<proteinExistence type="predicted"/>
<dbReference type="EMBL" id="JAYMRR010000004">
    <property type="protein sequence ID" value="MFB8749093.1"/>
    <property type="molecule type" value="Genomic_DNA"/>
</dbReference>
<protein>
    <submittedName>
        <fullName evidence="1">Arginine 2-monooxygenase</fullName>
    </submittedName>
</protein>
<reference evidence="1 2" key="1">
    <citation type="submission" date="2024-01" db="EMBL/GenBank/DDBJ databases">
        <title>Genome mining of biosynthetic gene clusters to explore secondary metabolites of Streptomyces sp.</title>
        <authorList>
            <person name="Baig A."/>
            <person name="Ajitkumar Shintre N."/>
            <person name="Kumar H."/>
            <person name="Anbarasu A."/>
            <person name="Ramaiah S."/>
        </authorList>
    </citation>
    <scope>NUCLEOTIDE SEQUENCE [LARGE SCALE GENOMIC DNA]</scope>
    <source>
        <strain evidence="1 2">A03</strain>
    </source>
</reference>
<evidence type="ECO:0000313" key="2">
    <source>
        <dbReference type="Proteomes" id="UP001585018"/>
    </source>
</evidence>
<dbReference type="RefSeq" id="WP_376718596.1">
    <property type="nucleotide sequence ID" value="NZ_JAYMRR010000004.1"/>
</dbReference>
<organism evidence="1 2">
    <name type="scientific">Streptomyces parvulus</name>
    <dbReference type="NCBI Taxonomy" id="146923"/>
    <lineage>
        <taxon>Bacteria</taxon>
        <taxon>Bacillati</taxon>
        <taxon>Actinomycetota</taxon>
        <taxon>Actinomycetes</taxon>
        <taxon>Kitasatosporales</taxon>
        <taxon>Streptomycetaceae</taxon>
        <taxon>Streptomyces</taxon>
    </lineage>
</organism>
<evidence type="ECO:0000313" key="1">
    <source>
        <dbReference type="EMBL" id="MFB8749093.1"/>
    </source>
</evidence>
<dbReference type="Proteomes" id="UP001585018">
    <property type="component" value="Unassembled WGS sequence"/>
</dbReference>